<dbReference type="RefSeq" id="WP_119110870.1">
    <property type="nucleotide sequence ID" value="NZ_CBCSEO010000001.1"/>
</dbReference>
<sequence length="94" mass="10925">MTVHGFMEDWDGEIVLSDIHNFKDENDFSEQAEKYVKETRGYRVPLFPPVVMDIVYNGENEECWSSKNYALKTGFEGEIITVYRSTLDYDNAEG</sequence>
<evidence type="ECO:0000313" key="2">
    <source>
        <dbReference type="Proteomes" id="UP000265816"/>
    </source>
</evidence>
<dbReference type="AlphaFoldDB" id="A0A398BKD0"/>
<reference evidence="1 2" key="1">
    <citation type="submission" date="2018-08" db="EMBL/GenBank/DDBJ databases">
        <title>Bacillus jemisoniae sp. nov., Bacillus chryseoplanitiae sp. nov., Bacillus resnikiae sp. nov., and Bacillus frankliniae sp. nov., isolated from Viking spacecraft and associated surfaces.</title>
        <authorList>
            <person name="Seuylemezian A."/>
            <person name="Vaishampayan P."/>
        </authorList>
    </citation>
    <scope>NUCLEOTIDE SEQUENCE [LARGE SCALE GENOMIC DNA]</scope>
    <source>
        <strain evidence="1 2">JJ-247</strain>
    </source>
</reference>
<evidence type="ECO:0000313" key="1">
    <source>
        <dbReference type="EMBL" id="RID88958.1"/>
    </source>
</evidence>
<comment type="caution">
    <text evidence="1">The sequence shown here is derived from an EMBL/GenBank/DDBJ whole genome shotgun (WGS) entry which is preliminary data.</text>
</comment>
<name>A0A398BKD0_9BACI</name>
<dbReference type="OrthoDB" id="2990757at2"/>
<proteinExistence type="predicted"/>
<protein>
    <submittedName>
        <fullName evidence="1">Uncharacterized protein</fullName>
    </submittedName>
</protein>
<accession>A0A398BKD0</accession>
<keyword evidence="2" id="KW-1185">Reference proteome</keyword>
<dbReference type="EMBL" id="QWVT01000001">
    <property type="protein sequence ID" value="RID88958.1"/>
    <property type="molecule type" value="Genomic_DNA"/>
</dbReference>
<gene>
    <name evidence="1" type="ORF">D1970_00205</name>
</gene>
<organism evidence="1 2">
    <name type="scientific">Mesobacillus zeae</name>
    <dbReference type="NCBI Taxonomy" id="1917180"/>
    <lineage>
        <taxon>Bacteria</taxon>
        <taxon>Bacillati</taxon>
        <taxon>Bacillota</taxon>
        <taxon>Bacilli</taxon>
        <taxon>Bacillales</taxon>
        <taxon>Bacillaceae</taxon>
        <taxon>Mesobacillus</taxon>
    </lineage>
</organism>
<dbReference type="Proteomes" id="UP000265816">
    <property type="component" value="Unassembled WGS sequence"/>
</dbReference>